<dbReference type="GO" id="GO:0009279">
    <property type="term" value="C:cell outer membrane"/>
    <property type="evidence" value="ECO:0007669"/>
    <property type="project" value="UniProtKB-SubCell"/>
</dbReference>
<comment type="subcellular location">
    <subcellularLocation>
        <location evidence="1">Cell outer membrane</location>
    </subcellularLocation>
</comment>
<comment type="similarity">
    <text evidence="2">Belongs to the outer membrane factor (OMF) (TC 1.B.17) family.</text>
</comment>
<dbReference type="InterPro" id="IPR003423">
    <property type="entry name" value="OMP_efflux"/>
</dbReference>
<evidence type="ECO:0000256" key="5">
    <source>
        <dbReference type="ARBA" id="ARBA00022692"/>
    </source>
</evidence>
<dbReference type="GO" id="GO:1990281">
    <property type="term" value="C:efflux pump complex"/>
    <property type="evidence" value="ECO:0007669"/>
    <property type="project" value="TreeGrafter"/>
</dbReference>
<proteinExistence type="inferred from homology"/>
<keyword evidence="12" id="KW-1185">Reference proteome</keyword>
<name>A0A285PFN4_9HYPH</name>
<organism evidence="11 12">
    <name type="scientific">Cohaesibacter gelatinilyticus</name>
    <dbReference type="NCBI Taxonomy" id="372072"/>
    <lineage>
        <taxon>Bacteria</taxon>
        <taxon>Pseudomonadati</taxon>
        <taxon>Pseudomonadota</taxon>
        <taxon>Alphaproteobacteria</taxon>
        <taxon>Hyphomicrobiales</taxon>
        <taxon>Cohaesibacteraceae</taxon>
    </lineage>
</organism>
<feature type="chain" id="PRO_5012718641" evidence="10">
    <location>
        <begin position="32"/>
        <end position="475"/>
    </location>
</feature>
<dbReference type="NCBIfam" id="TIGR01844">
    <property type="entry name" value="type_I_sec_TolC"/>
    <property type="match status" value="1"/>
</dbReference>
<keyword evidence="7" id="KW-0998">Cell outer membrane</keyword>
<feature type="signal peptide" evidence="10">
    <location>
        <begin position="1"/>
        <end position="31"/>
    </location>
</feature>
<keyword evidence="4" id="KW-1134">Transmembrane beta strand</keyword>
<keyword evidence="8" id="KW-0175">Coiled coil</keyword>
<evidence type="ECO:0000256" key="8">
    <source>
        <dbReference type="SAM" id="Coils"/>
    </source>
</evidence>
<dbReference type="InterPro" id="IPR051906">
    <property type="entry name" value="TolC-like"/>
</dbReference>
<dbReference type="AlphaFoldDB" id="A0A285PFN4"/>
<evidence type="ECO:0000256" key="1">
    <source>
        <dbReference type="ARBA" id="ARBA00004442"/>
    </source>
</evidence>
<dbReference type="Gene3D" id="1.20.1600.10">
    <property type="entry name" value="Outer membrane efflux proteins (OEP)"/>
    <property type="match status" value="1"/>
</dbReference>
<reference evidence="11 12" key="1">
    <citation type="submission" date="2017-09" db="EMBL/GenBank/DDBJ databases">
        <authorList>
            <person name="Ehlers B."/>
            <person name="Leendertz F.H."/>
        </authorList>
    </citation>
    <scope>NUCLEOTIDE SEQUENCE [LARGE SCALE GENOMIC DNA]</scope>
    <source>
        <strain evidence="11 12">DSM 18289</strain>
    </source>
</reference>
<dbReference type="PANTHER" id="PTHR30026:SF22">
    <property type="entry name" value="OUTER MEMBRANE EFFLUX PROTEIN"/>
    <property type="match status" value="1"/>
</dbReference>
<dbReference type="GO" id="GO:0015288">
    <property type="term" value="F:porin activity"/>
    <property type="evidence" value="ECO:0007669"/>
    <property type="project" value="TreeGrafter"/>
</dbReference>
<keyword evidence="5" id="KW-0812">Transmembrane</keyword>
<accession>A0A285PFN4</accession>
<dbReference type="OrthoDB" id="9814637at2"/>
<keyword evidence="3" id="KW-0813">Transport</keyword>
<keyword evidence="10" id="KW-0732">Signal</keyword>
<evidence type="ECO:0000313" key="12">
    <source>
        <dbReference type="Proteomes" id="UP000219439"/>
    </source>
</evidence>
<sequence length="475" mass="52372">MAHGISKKDRIRHVMLAASMMLGLLASPVSAQSLSQMLYDVYDNNPDIKAEEAGQRGRRAEVDKARSAMLPSLSATGSHTLADERSKSGSTRRTRTSQYGVSASHRLFNGFQDRNKLKQSRHRYISGQYNVRSRETETLLEAVRAYMDVYSARQMISLRRRHVDNLQKQRRATRARIRAGELTRTDLSRTEALLSRARASLSGAQADLGASIGQFEALVGYRPAKLHYPQMPRRFVAKSAKEAEQKAISMHPQLRAASANNRAMDYGVKAAKGALLPSVDVNAGLTRSHTSIGKTTPSSEKSLSLRLSLPIFDGGARTADIKKAKADRSEARYRSSSLAAKIRATARERYLRYKSSKAVVKQAKAEVKAARDALRGIKIEEKAGQRSFLDVLDAEVALLDAREVEIYARADSAIAIYAYLASTGQLTVTGARKYPQYANADNTPTAAIHSSGSSKRQKRRSSKSRSSKDPWSGLR</sequence>
<feature type="compositionally biased region" description="Basic residues" evidence="9">
    <location>
        <begin position="455"/>
        <end position="465"/>
    </location>
</feature>
<evidence type="ECO:0000256" key="9">
    <source>
        <dbReference type="SAM" id="MobiDB-lite"/>
    </source>
</evidence>
<dbReference type="RefSeq" id="WP_097154904.1">
    <property type="nucleotide sequence ID" value="NZ_OBEL01000005.1"/>
</dbReference>
<feature type="coiled-coil region" evidence="8">
    <location>
        <begin position="353"/>
        <end position="380"/>
    </location>
</feature>
<dbReference type="Pfam" id="PF02321">
    <property type="entry name" value="OEP"/>
    <property type="match status" value="2"/>
</dbReference>
<evidence type="ECO:0000256" key="6">
    <source>
        <dbReference type="ARBA" id="ARBA00023136"/>
    </source>
</evidence>
<evidence type="ECO:0000256" key="10">
    <source>
        <dbReference type="SAM" id="SignalP"/>
    </source>
</evidence>
<dbReference type="SUPFAM" id="SSF56954">
    <property type="entry name" value="Outer membrane efflux proteins (OEP)"/>
    <property type="match status" value="1"/>
</dbReference>
<evidence type="ECO:0000256" key="3">
    <source>
        <dbReference type="ARBA" id="ARBA00022448"/>
    </source>
</evidence>
<dbReference type="PANTHER" id="PTHR30026">
    <property type="entry name" value="OUTER MEMBRANE PROTEIN TOLC"/>
    <property type="match status" value="1"/>
</dbReference>
<dbReference type="InterPro" id="IPR010130">
    <property type="entry name" value="T1SS_OMP_TolC"/>
</dbReference>
<feature type="region of interest" description="Disordered" evidence="9">
    <location>
        <begin position="70"/>
        <end position="99"/>
    </location>
</feature>
<dbReference type="Proteomes" id="UP000219439">
    <property type="component" value="Unassembled WGS sequence"/>
</dbReference>
<evidence type="ECO:0000256" key="7">
    <source>
        <dbReference type="ARBA" id="ARBA00023237"/>
    </source>
</evidence>
<evidence type="ECO:0000256" key="4">
    <source>
        <dbReference type="ARBA" id="ARBA00022452"/>
    </source>
</evidence>
<gene>
    <name evidence="11" type="ORF">SAMN06265368_3634</name>
</gene>
<dbReference type="EMBL" id="OBEL01000005">
    <property type="protein sequence ID" value="SNZ20530.1"/>
    <property type="molecule type" value="Genomic_DNA"/>
</dbReference>
<keyword evidence="6" id="KW-0472">Membrane</keyword>
<dbReference type="GO" id="GO:0015562">
    <property type="term" value="F:efflux transmembrane transporter activity"/>
    <property type="evidence" value="ECO:0007669"/>
    <property type="project" value="InterPro"/>
</dbReference>
<protein>
    <submittedName>
        <fullName evidence="11">Outer membrane protein</fullName>
    </submittedName>
</protein>
<feature type="region of interest" description="Disordered" evidence="9">
    <location>
        <begin position="438"/>
        <end position="475"/>
    </location>
</feature>
<evidence type="ECO:0000313" key="11">
    <source>
        <dbReference type="EMBL" id="SNZ20530.1"/>
    </source>
</evidence>
<evidence type="ECO:0000256" key="2">
    <source>
        <dbReference type="ARBA" id="ARBA00007613"/>
    </source>
</evidence>